<dbReference type="Ensembl" id="ENSSLDT00000015095.1">
    <property type="protein sequence ID" value="ENSSLDP00000014536.1"/>
    <property type="gene ID" value="ENSSLDG00000011622.1"/>
</dbReference>
<reference evidence="1" key="1">
    <citation type="submission" date="2025-08" db="UniProtKB">
        <authorList>
            <consortium name="Ensembl"/>
        </authorList>
    </citation>
    <scope>IDENTIFICATION</scope>
</reference>
<keyword evidence="2" id="KW-1185">Reference proteome</keyword>
<dbReference type="AlphaFoldDB" id="A0A3B4XEM8"/>
<evidence type="ECO:0000313" key="2">
    <source>
        <dbReference type="Proteomes" id="UP000261360"/>
    </source>
</evidence>
<reference evidence="1" key="2">
    <citation type="submission" date="2025-09" db="UniProtKB">
        <authorList>
            <consortium name="Ensembl"/>
        </authorList>
    </citation>
    <scope>IDENTIFICATION</scope>
</reference>
<organism evidence="1 2">
    <name type="scientific">Seriola lalandi dorsalis</name>
    <dbReference type="NCBI Taxonomy" id="1841481"/>
    <lineage>
        <taxon>Eukaryota</taxon>
        <taxon>Metazoa</taxon>
        <taxon>Chordata</taxon>
        <taxon>Craniata</taxon>
        <taxon>Vertebrata</taxon>
        <taxon>Euteleostomi</taxon>
        <taxon>Actinopterygii</taxon>
        <taxon>Neopterygii</taxon>
        <taxon>Teleostei</taxon>
        <taxon>Neoteleostei</taxon>
        <taxon>Acanthomorphata</taxon>
        <taxon>Carangaria</taxon>
        <taxon>Carangiformes</taxon>
        <taxon>Carangidae</taxon>
        <taxon>Seriola</taxon>
    </lineage>
</organism>
<sequence length="116" mass="12550">MQDSVIHVFTKVFMCKRLCTLAFVYWFMPVSVRACVCVYLCICVCPHVLSVYLTACVCVCLSFSASPIGQLECDSPIRASPVVQSLSAVVSDTELSLLCDLNILTPAATLKSDCSG</sequence>
<proteinExistence type="predicted"/>
<protein>
    <submittedName>
        <fullName evidence="1">Uncharacterized protein</fullName>
    </submittedName>
</protein>
<name>A0A3B4XEM8_SERLL</name>
<dbReference type="Proteomes" id="UP000261360">
    <property type="component" value="Unplaced"/>
</dbReference>
<evidence type="ECO:0000313" key="1">
    <source>
        <dbReference type="Ensembl" id="ENSSLDP00000014536.1"/>
    </source>
</evidence>
<accession>A0A3B4XEM8</accession>